<dbReference type="InParanoid" id="A0A0D2A3T3"/>
<dbReference type="InterPro" id="IPR007239">
    <property type="entry name" value="Atg5"/>
</dbReference>
<sequence length="320" mass="36213">MTSPAVLRQSQQKIWEACVPLEIRLAKSECKTYDESDPYLVMMPRVSYLPLLLPKLHAFFLDLLINEDARFWHGWFSFENVPLKWQFPVGLLFDIYSGSSDRLQDEDGQSPRKDASPVEQRVGGAESPRTWQLTVHFDEYPADVLVRLDHDAKVLRDAFTNSYKESSFVRYSSTKVVQRLSMDDALQLWEAVEKHDFALFSPIQQKMMRPRDVEIKNIALKIYLPATASDDDDEKSSTTPGHLRVIQGLVPPQISARQPQTLGTALNSLVPSLFPSRKMPLLAQPVLHGAIVPLGVSLDTLSEIASYADGFLHMTVAMIR</sequence>
<dbReference type="InterPro" id="IPR048940">
    <property type="entry name" value="ATG5_HBR"/>
</dbReference>
<evidence type="ECO:0000313" key="11">
    <source>
        <dbReference type="EMBL" id="KIW01473.1"/>
    </source>
</evidence>
<dbReference type="Pfam" id="PF20638">
    <property type="entry name" value="ATG5_UblA"/>
    <property type="match status" value="1"/>
</dbReference>
<evidence type="ECO:0000256" key="4">
    <source>
        <dbReference type="ARBA" id="ARBA00022843"/>
    </source>
</evidence>
<dbReference type="GO" id="GO:0034727">
    <property type="term" value="P:piecemeal microautophagy of the nucleus"/>
    <property type="evidence" value="ECO:0007669"/>
    <property type="project" value="TreeGrafter"/>
</dbReference>
<evidence type="ECO:0000256" key="5">
    <source>
        <dbReference type="ARBA" id="ARBA00023006"/>
    </source>
</evidence>
<evidence type="ECO:0000256" key="1">
    <source>
        <dbReference type="ARBA" id="ARBA00004623"/>
    </source>
</evidence>
<dbReference type="GeneID" id="27315202"/>
<name>A0A0D2A3T3_9PEZI</name>
<dbReference type="Gene3D" id="3.10.20.620">
    <property type="match status" value="1"/>
</dbReference>
<comment type="function">
    <text evidence="6">Involved in cytoplasm to vacuole transport (Cvt) and autophagic vesicle formation.</text>
</comment>
<evidence type="ECO:0000313" key="12">
    <source>
        <dbReference type="Proteomes" id="UP000053259"/>
    </source>
</evidence>
<comment type="similarity">
    <text evidence="2 6">Belongs to the ATG5 family.</text>
</comment>
<dbReference type="InterPro" id="IPR048939">
    <property type="entry name" value="ATG5_UblA"/>
</dbReference>
<evidence type="ECO:0000256" key="2">
    <source>
        <dbReference type="ARBA" id="ARBA00006910"/>
    </source>
</evidence>
<keyword evidence="6" id="KW-0472">Membrane</keyword>
<dbReference type="Pfam" id="PF04106">
    <property type="entry name" value="ATG5_UblB"/>
    <property type="match status" value="1"/>
</dbReference>
<dbReference type="Gene3D" id="3.10.20.90">
    <property type="entry name" value="Phosphatidylinositol 3-kinase Catalytic Subunit, Chain A, domain 1"/>
    <property type="match status" value="1"/>
</dbReference>
<dbReference type="InterPro" id="IPR042527">
    <property type="entry name" value="Atg5_UblA_dom_sf"/>
</dbReference>
<evidence type="ECO:0000259" key="8">
    <source>
        <dbReference type="Pfam" id="PF04106"/>
    </source>
</evidence>
<dbReference type="STRING" id="253628.A0A0D2A3T3"/>
<proteinExistence type="inferred from homology"/>
<dbReference type="PANTHER" id="PTHR13040:SF2">
    <property type="entry name" value="AUTOPHAGY PROTEIN 5"/>
    <property type="match status" value="1"/>
</dbReference>
<organism evidence="11 12">
    <name type="scientific">Verruconis gallopava</name>
    <dbReference type="NCBI Taxonomy" id="253628"/>
    <lineage>
        <taxon>Eukaryota</taxon>
        <taxon>Fungi</taxon>
        <taxon>Dikarya</taxon>
        <taxon>Ascomycota</taxon>
        <taxon>Pezizomycotina</taxon>
        <taxon>Dothideomycetes</taxon>
        <taxon>Pleosporomycetidae</taxon>
        <taxon>Venturiales</taxon>
        <taxon>Sympoventuriaceae</taxon>
        <taxon>Verruconis</taxon>
    </lineage>
</organism>
<gene>
    <name evidence="11" type="ORF">PV09_07229</name>
</gene>
<dbReference type="GO" id="GO:0034274">
    <property type="term" value="C:Atg12-Atg5-Atg16 complex"/>
    <property type="evidence" value="ECO:0007669"/>
    <property type="project" value="TreeGrafter"/>
</dbReference>
<reference evidence="11 12" key="1">
    <citation type="submission" date="2015-01" db="EMBL/GenBank/DDBJ databases">
        <title>The Genome Sequence of Ochroconis gallopava CBS43764.</title>
        <authorList>
            <consortium name="The Broad Institute Genomics Platform"/>
            <person name="Cuomo C."/>
            <person name="de Hoog S."/>
            <person name="Gorbushina A."/>
            <person name="Stielow B."/>
            <person name="Teixiera M."/>
            <person name="Abouelleil A."/>
            <person name="Chapman S.B."/>
            <person name="Priest M."/>
            <person name="Young S.K."/>
            <person name="Wortman J."/>
            <person name="Nusbaum C."/>
            <person name="Birren B."/>
        </authorList>
    </citation>
    <scope>NUCLEOTIDE SEQUENCE [LARGE SCALE GENOMIC DNA]</scope>
    <source>
        <strain evidence="11 12">CBS 43764</strain>
    </source>
</reference>
<evidence type="ECO:0000256" key="7">
    <source>
        <dbReference type="SAM" id="MobiDB-lite"/>
    </source>
</evidence>
<feature type="domain" description="Autophagy protein ATG5 UblB" evidence="8">
    <location>
        <begin position="217"/>
        <end position="316"/>
    </location>
</feature>
<dbReference type="AlphaFoldDB" id="A0A0D2A3T3"/>
<dbReference type="GO" id="GO:0034045">
    <property type="term" value="C:phagophore assembly site membrane"/>
    <property type="evidence" value="ECO:0007669"/>
    <property type="project" value="UniProtKB-SubCell"/>
</dbReference>
<keyword evidence="6" id="KW-0813">Transport</keyword>
<dbReference type="Pfam" id="PF20637">
    <property type="entry name" value="ATG5_HBR"/>
    <property type="match status" value="1"/>
</dbReference>
<comment type="subunit">
    <text evidence="6">Conjugated with ATG12.</text>
</comment>
<evidence type="ECO:0000256" key="3">
    <source>
        <dbReference type="ARBA" id="ARBA00022499"/>
    </source>
</evidence>
<dbReference type="InterPro" id="IPR048318">
    <property type="entry name" value="ATG5_UblB"/>
</dbReference>
<dbReference type="GO" id="GO:0006995">
    <property type="term" value="P:cellular response to nitrogen starvation"/>
    <property type="evidence" value="ECO:0007669"/>
    <property type="project" value="TreeGrafter"/>
</dbReference>
<dbReference type="GO" id="GO:0000422">
    <property type="term" value="P:autophagy of mitochondrion"/>
    <property type="evidence" value="ECO:0007669"/>
    <property type="project" value="TreeGrafter"/>
</dbReference>
<comment type="subcellular location">
    <subcellularLocation>
        <location evidence="1 6">Preautophagosomal structure membrane</location>
        <topology evidence="1 6">Peripheral membrane protein</topology>
    </subcellularLocation>
</comment>
<accession>A0A0D2A3T3</accession>
<dbReference type="InterPro" id="IPR042526">
    <property type="entry name" value="Atg5_HR"/>
</dbReference>
<feature type="compositionally biased region" description="Basic and acidic residues" evidence="7">
    <location>
        <begin position="102"/>
        <end position="116"/>
    </location>
</feature>
<keyword evidence="5 6" id="KW-0072">Autophagy</keyword>
<keyword evidence="3 6" id="KW-1017">Isopeptide bond</keyword>
<dbReference type="GO" id="GO:0044233">
    <property type="term" value="C:mitochondria-associated endoplasmic reticulum membrane contact site"/>
    <property type="evidence" value="ECO:0007669"/>
    <property type="project" value="TreeGrafter"/>
</dbReference>
<dbReference type="FunCoup" id="A0A0D2A3T3">
    <property type="interactions" value="335"/>
</dbReference>
<feature type="domain" description="Autophagy protein ATG5 alpha-helical bundle region" evidence="9">
    <location>
        <begin position="153"/>
        <end position="209"/>
    </location>
</feature>
<feature type="domain" description="Autophagy protein ATG5 UblA" evidence="10">
    <location>
        <begin position="14"/>
        <end position="137"/>
    </location>
</feature>
<dbReference type="Gene3D" id="1.10.246.190">
    <property type="entry name" value="Autophagy protein Apg5, helix rich domain"/>
    <property type="match status" value="1"/>
</dbReference>
<keyword evidence="4 6" id="KW-0832">Ubl conjugation</keyword>
<evidence type="ECO:0000259" key="9">
    <source>
        <dbReference type="Pfam" id="PF20637"/>
    </source>
</evidence>
<feature type="region of interest" description="Disordered" evidence="7">
    <location>
        <begin position="102"/>
        <end position="126"/>
    </location>
</feature>
<dbReference type="OrthoDB" id="272162at2759"/>
<dbReference type="GO" id="GO:0061908">
    <property type="term" value="C:phagophore"/>
    <property type="evidence" value="ECO:0007669"/>
    <property type="project" value="TreeGrafter"/>
</dbReference>
<dbReference type="PANTHER" id="PTHR13040">
    <property type="entry name" value="AUTOPHAGY PROTEIN 5"/>
    <property type="match status" value="1"/>
</dbReference>
<evidence type="ECO:0000256" key="6">
    <source>
        <dbReference type="RuleBase" id="RU361202"/>
    </source>
</evidence>
<keyword evidence="12" id="KW-1185">Reference proteome</keyword>
<dbReference type="Proteomes" id="UP000053259">
    <property type="component" value="Unassembled WGS sequence"/>
</dbReference>
<evidence type="ECO:0000259" key="10">
    <source>
        <dbReference type="Pfam" id="PF20638"/>
    </source>
</evidence>
<dbReference type="RefSeq" id="XP_016211342.1">
    <property type="nucleotide sequence ID" value="XM_016360970.1"/>
</dbReference>
<dbReference type="VEuPathDB" id="FungiDB:PV09_07229"/>
<dbReference type="GO" id="GO:0019776">
    <property type="term" value="F:Atg8-family ligase activity"/>
    <property type="evidence" value="ECO:0007669"/>
    <property type="project" value="TreeGrafter"/>
</dbReference>
<protein>
    <recommendedName>
        <fullName evidence="6">Autophagy protein 5</fullName>
    </recommendedName>
</protein>
<dbReference type="GO" id="GO:0005776">
    <property type="term" value="C:autophagosome"/>
    <property type="evidence" value="ECO:0007669"/>
    <property type="project" value="TreeGrafter"/>
</dbReference>
<dbReference type="EMBL" id="KN847555">
    <property type="protein sequence ID" value="KIW01473.1"/>
    <property type="molecule type" value="Genomic_DNA"/>
</dbReference>